<sequence>MGSHTFPTQQEFLAVKLVHDSVKWILRGCLLKNVVANSITREVKGPIPTLKQLDAHVSYKSLRNYLLAYSTAPNPHGSEFAPDLVIPTQVMVRFAYLRLATIAFNKSGSKARGPIDHQMLLFREKSSDYFLSWSELILQKDHSLFGSGKLSYKQLPNDVTDMPTDTEIEQHIIIARNRRALNRSLPEPSQSAAAESRPT</sequence>
<name>A0A0L6UPU1_9BASI</name>
<proteinExistence type="predicted"/>
<evidence type="ECO:0000313" key="1">
    <source>
        <dbReference type="EMBL" id="KNZ50563.1"/>
    </source>
</evidence>
<dbReference type="OrthoDB" id="10562454at2759"/>
<dbReference type="AlphaFoldDB" id="A0A0L6UPU1"/>
<accession>A0A0L6UPU1</accession>
<protein>
    <submittedName>
        <fullName evidence="1">Uncharacterized protein</fullName>
    </submittedName>
</protein>
<gene>
    <name evidence="1" type="ORF">VP01_434g2</name>
</gene>
<organism evidence="1 2">
    <name type="scientific">Puccinia sorghi</name>
    <dbReference type="NCBI Taxonomy" id="27349"/>
    <lineage>
        <taxon>Eukaryota</taxon>
        <taxon>Fungi</taxon>
        <taxon>Dikarya</taxon>
        <taxon>Basidiomycota</taxon>
        <taxon>Pucciniomycotina</taxon>
        <taxon>Pucciniomycetes</taxon>
        <taxon>Pucciniales</taxon>
        <taxon>Pucciniaceae</taxon>
        <taxon>Puccinia</taxon>
    </lineage>
</organism>
<comment type="caution">
    <text evidence="1">The sequence shown here is derived from an EMBL/GenBank/DDBJ whole genome shotgun (WGS) entry which is preliminary data.</text>
</comment>
<evidence type="ECO:0000313" key="2">
    <source>
        <dbReference type="Proteomes" id="UP000037035"/>
    </source>
</evidence>
<dbReference type="Proteomes" id="UP000037035">
    <property type="component" value="Unassembled WGS sequence"/>
</dbReference>
<keyword evidence="2" id="KW-1185">Reference proteome</keyword>
<dbReference type="STRING" id="27349.A0A0L6UPU1"/>
<reference evidence="1 2" key="1">
    <citation type="submission" date="2015-08" db="EMBL/GenBank/DDBJ databases">
        <title>Next Generation Sequencing and Analysis of the Genome of Puccinia sorghi L Schw, the Causal Agent of Maize Common Rust.</title>
        <authorList>
            <person name="Rochi L."/>
            <person name="Burguener G."/>
            <person name="Darino M."/>
            <person name="Turjanski A."/>
            <person name="Kreff E."/>
            <person name="Dieguez M.J."/>
            <person name="Sacco F."/>
        </authorList>
    </citation>
    <scope>NUCLEOTIDE SEQUENCE [LARGE SCALE GENOMIC DNA]</scope>
    <source>
        <strain evidence="1 2">RO10H11247</strain>
    </source>
</reference>
<dbReference type="EMBL" id="LAVV01009446">
    <property type="protein sequence ID" value="KNZ50563.1"/>
    <property type="molecule type" value="Genomic_DNA"/>
</dbReference>
<dbReference type="VEuPathDB" id="FungiDB:VP01_434g2"/>